<dbReference type="GO" id="GO:0004439">
    <property type="term" value="F:phosphatidylinositol-4,5-bisphosphate 5-phosphatase activity"/>
    <property type="evidence" value="ECO:0007669"/>
    <property type="project" value="TreeGrafter"/>
</dbReference>
<dbReference type="InterPro" id="IPR046985">
    <property type="entry name" value="IP5"/>
</dbReference>
<dbReference type="Pfam" id="PF22669">
    <property type="entry name" value="Exo_endo_phos2"/>
    <property type="match status" value="1"/>
</dbReference>
<reference evidence="4" key="1">
    <citation type="submission" date="2022-07" db="EMBL/GenBank/DDBJ databases">
        <title>Draft genome sequence of Zalerion maritima ATCC 34329, a (micro)plastics degrading marine fungus.</title>
        <authorList>
            <person name="Paco A."/>
            <person name="Goncalves M.F.M."/>
            <person name="Rocha-Santos T.A.P."/>
            <person name="Alves A."/>
        </authorList>
    </citation>
    <scope>NUCLEOTIDE SEQUENCE</scope>
    <source>
        <strain evidence="4">ATCC 34329</strain>
    </source>
</reference>
<dbReference type="SMART" id="SM00128">
    <property type="entry name" value="IPPc"/>
    <property type="match status" value="1"/>
</dbReference>
<keyword evidence="2" id="KW-0472">Membrane</keyword>
<sequence>MQRFLGWGDDRRRRNDRLASALSPRFAGRFDSTQIAEMTNPNSVDIAFITFNCAKEFVVPDTFGTHLSKTLAKTGSTDQLPELLVLSLQEISPLPHAFLGGSYLKLYFDKFATAVDIAASKFNSENRVFHKESYTLVKAANVGMTAVMLFAIDPLCVENLQVAETSFGTSDMGNKGSVGLRFLYATASEGGDDVSGLVAHRRETEMTFVAAHFAAMEWNLRVRNQNWRSVMSSLLFDNPESILPAQTGSSGTSGSVEAQPLLVGDNSHVNPAVERDEVESQLAALTPADQKRLHNSTIFKPSSHVFIAGDLNYRISEESPESGAKFPSLNPDSEHYHPQFFAKRDQLTNEMSRGRALHGMQEAPVSFPPTYKYTILPEGDQDASPECNTDADGNRDSREPDKVWWKFAEHRWPSWCDRVLFRDVSAAGQEQGMDSIRVSAYDAMPVVKTSDHRPVILRVTVPLIEPEKLAGSARVADPNAQPQPAPGTNVVDTRIKLPVAVARDAWERRRTARKKEVAVGSTTIGWYSREGPMVVAGTLALVAAAYYIGTYYFG</sequence>
<dbReference type="Proteomes" id="UP001201980">
    <property type="component" value="Unassembled WGS sequence"/>
</dbReference>
<evidence type="ECO:0000313" key="4">
    <source>
        <dbReference type="EMBL" id="KAJ2895287.1"/>
    </source>
</evidence>
<keyword evidence="2" id="KW-0812">Transmembrane</keyword>
<evidence type="ECO:0000259" key="3">
    <source>
        <dbReference type="SMART" id="SM00128"/>
    </source>
</evidence>
<evidence type="ECO:0000256" key="2">
    <source>
        <dbReference type="SAM" id="Phobius"/>
    </source>
</evidence>
<dbReference type="InterPro" id="IPR036691">
    <property type="entry name" value="Endo/exonu/phosph_ase_sf"/>
</dbReference>
<feature type="region of interest" description="Disordered" evidence="1">
    <location>
        <begin position="377"/>
        <end position="398"/>
    </location>
</feature>
<feature type="transmembrane region" description="Helical" evidence="2">
    <location>
        <begin position="533"/>
        <end position="553"/>
    </location>
</feature>
<gene>
    <name evidence="4" type="ORF">MKZ38_006726</name>
</gene>
<comment type="caution">
    <text evidence="4">The sequence shown here is derived from an EMBL/GenBank/DDBJ whole genome shotgun (WGS) entry which is preliminary data.</text>
</comment>
<keyword evidence="5" id="KW-1185">Reference proteome</keyword>
<dbReference type="InterPro" id="IPR000300">
    <property type="entry name" value="IPPc"/>
</dbReference>
<dbReference type="PANTHER" id="PTHR11200">
    <property type="entry name" value="INOSITOL 5-PHOSPHATASE"/>
    <property type="match status" value="1"/>
</dbReference>
<dbReference type="Gene3D" id="3.60.10.10">
    <property type="entry name" value="Endonuclease/exonuclease/phosphatase"/>
    <property type="match status" value="1"/>
</dbReference>
<dbReference type="SUPFAM" id="SSF56219">
    <property type="entry name" value="DNase I-like"/>
    <property type="match status" value="1"/>
</dbReference>
<organism evidence="4 5">
    <name type="scientific">Zalerion maritima</name>
    <dbReference type="NCBI Taxonomy" id="339359"/>
    <lineage>
        <taxon>Eukaryota</taxon>
        <taxon>Fungi</taxon>
        <taxon>Dikarya</taxon>
        <taxon>Ascomycota</taxon>
        <taxon>Pezizomycotina</taxon>
        <taxon>Sordariomycetes</taxon>
        <taxon>Lulworthiomycetidae</taxon>
        <taxon>Lulworthiales</taxon>
        <taxon>Lulworthiaceae</taxon>
        <taxon>Zalerion</taxon>
    </lineage>
</organism>
<evidence type="ECO:0000256" key="1">
    <source>
        <dbReference type="SAM" id="MobiDB-lite"/>
    </source>
</evidence>
<accession>A0AAD5RJ95</accession>
<dbReference type="AlphaFoldDB" id="A0AAD5RJ95"/>
<feature type="domain" description="Inositol polyphosphate-related phosphatase" evidence="3">
    <location>
        <begin position="42"/>
        <end position="467"/>
    </location>
</feature>
<protein>
    <submittedName>
        <fullName evidence="4">DNase I-like protein</fullName>
    </submittedName>
</protein>
<evidence type="ECO:0000313" key="5">
    <source>
        <dbReference type="Proteomes" id="UP001201980"/>
    </source>
</evidence>
<keyword evidence="2" id="KW-1133">Transmembrane helix</keyword>
<dbReference type="EMBL" id="JAKWBI020000414">
    <property type="protein sequence ID" value="KAJ2895287.1"/>
    <property type="molecule type" value="Genomic_DNA"/>
</dbReference>
<dbReference type="PANTHER" id="PTHR11200:SF286">
    <property type="entry name" value="5-PHOSPHATASE, PUTATIVE (AFU_ORTHOLOGUE AFUA_5G07600)-RELATED"/>
    <property type="match status" value="1"/>
</dbReference>
<proteinExistence type="predicted"/>
<dbReference type="GO" id="GO:0046856">
    <property type="term" value="P:phosphatidylinositol dephosphorylation"/>
    <property type="evidence" value="ECO:0007669"/>
    <property type="project" value="InterPro"/>
</dbReference>
<name>A0AAD5RJ95_9PEZI</name>